<dbReference type="CDD" id="cd06170">
    <property type="entry name" value="LuxR_C_like"/>
    <property type="match status" value="1"/>
</dbReference>
<reference evidence="6 7" key="1">
    <citation type="submission" date="2018-08" db="EMBL/GenBank/DDBJ databases">
        <title>Sequencing the genomes of 1000 actinobacteria strains.</title>
        <authorList>
            <person name="Klenk H.-P."/>
        </authorList>
    </citation>
    <scope>NUCLEOTIDE SEQUENCE [LARGE SCALE GENOMIC DNA]</scope>
    <source>
        <strain evidence="6 7">DSM 22891</strain>
    </source>
</reference>
<dbReference type="Pfam" id="PF13401">
    <property type="entry name" value="AAA_22"/>
    <property type="match status" value="1"/>
</dbReference>
<protein>
    <submittedName>
        <fullName evidence="6">LuxR family maltose regulon positive regulatory protein</fullName>
    </submittedName>
</protein>
<evidence type="ECO:0000256" key="3">
    <source>
        <dbReference type="ARBA" id="ARBA00023163"/>
    </source>
</evidence>
<dbReference type="InterPro" id="IPR036388">
    <property type="entry name" value="WH-like_DNA-bd_sf"/>
</dbReference>
<dbReference type="SUPFAM" id="SSF46894">
    <property type="entry name" value="C-terminal effector domain of the bipartite response regulators"/>
    <property type="match status" value="1"/>
</dbReference>
<organism evidence="6 7">
    <name type="scientific">Thermasporomyces composti</name>
    <dbReference type="NCBI Taxonomy" id="696763"/>
    <lineage>
        <taxon>Bacteria</taxon>
        <taxon>Bacillati</taxon>
        <taxon>Actinomycetota</taxon>
        <taxon>Actinomycetes</taxon>
        <taxon>Propionibacteriales</taxon>
        <taxon>Nocardioidaceae</taxon>
        <taxon>Thermasporomyces</taxon>
    </lineage>
</organism>
<evidence type="ECO:0000256" key="2">
    <source>
        <dbReference type="ARBA" id="ARBA00023125"/>
    </source>
</evidence>
<keyword evidence="1" id="KW-0805">Transcription regulation</keyword>
<keyword evidence="3" id="KW-0804">Transcription</keyword>
<dbReference type="SUPFAM" id="SSF52540">
    <property type="entry name" value="P-loop containing nucleoside triphosphate hydrolases"/>
    <property type="match status" value="1"/>
</dbReference>
<evidence type="ECO:0000313" key="7">
    <source>
        <dbReference type="Proteomes" id="UP000256485"/>
    </source>
</evidence>
<dbReference type="EMBL" id="QTUC01000001">
    <property type="protein sequence ID" value="REF35454.1"/>
    <property type="molecule type" value="Genomic_DNA"/>
</dbReference>
<dbReference type="AlphaFoldDB" id="A0A3D9VBC6"/>
<dbReference type="GO" id="GO:0006355">
    <property type="term" value="P:regulation of DNA-templated transcription"/>
    <property type="evidence" value="ECO:0007669"/>
    <property type="project" value="InterPro"/>
</dbReference>
<dbReference type="Gene3D" id="1.10.10.10">
    <property type="entry name" value="Winged helix-like DNA-binding domain superfamily/Winged helix DNA-binding domain"/>
    <property type="match status" value="1"/>
</dbReference>
<dbReference type="InterPro" id="IPR000792">
    <property type="entry name" value="Tscrpt_reg_LuxR_C"/>
</dbReference>
<dbReference type="RefSeq" id="WP_147304589.1">
    <property type="nucleotide sequence ID" value="NZ_QTUC01000001.1"/>
</dbReference>
<dbReference type="InterPro" id="IPR049945">
    <property type="entry name" value="AAA_22"/>
</dbReference>
<dbReference type="InterPro" id="IPR016032">
    <property type="entry name" value="Sig_transdc_resp-reg_C-effctor"/>
</dbReference>
<dbReference type="InterPro" id="IPR059106">
    <property type="entry name" value="WHD_MalT"/>
</dbReference>
<dbReference type="Pfam" id="PF00196">
    <property type="entry name" value="GerE"/>
    <property type="match status" value="1"/>
</dbReference>
<dbReference type="PANTHER" id="PTHR44688">
    <property type="entry name" value="DNA-BINDING TRANSCRIPTIONAL ACTIVATOR DEVR_DOSR"/>
    <property type="match status" value="1"/>
</dbReference>
<dbReference type="OrthoDB" id="134985at2"/>
<dbReference type="GO" id="GO:0003677">
    <property type="term" value="F:DNA binding"/>
    <property type="evidence" value="ECO:0007669"/>
    <property type="project" value="UniProtKB-KW"/>
</dbReference>
<name>A0A3D9VBC6_THECX</name>
<proteinExistence type="predicted"/>
<evidence type="ECO:0000313" key="6">
    <source>
        <dbReference type="EMBL" id="REF35454.1"/>
    </source>
</evidence>
<dbReference type="PANTHER" id="PTHR44688:SF16">
    <property type="entry name" value="DNA-BINDING TRANSCRIPTIONAL ACTIVATOR DEVR_DOSR"/>
    <property type="match status" value="1"/>
</dbReference>
<evidence type="ECO:0000256" key="1">
    <source>
        <dbReference type="ARBA" id="ARBA00023015"/>
    </source>
</evidence>
<dbReference type="Proteomes" id="UP000256485">
    <property type="component" value="Unassembled WGS sequence"/>
</dbReference>
<dbReference type="Gene3D" id="1.25.40.10">
    <property type="entry name" value="Tetratricopeptide repeat domain"/>
    <property type="match status" value="1"/>
</dbReference>
<feature type="domain" description="HTH luxR-type" evidence="5">
    <location>
        <begin position="867"/>
        <end position="932"/>
    </location>
</feature>
<evidence type="ECO:0000259" key="5">
    <source>
        <dbReference type="PROSITE" id="PS50043"/>
    </source>
</evidence>
<dbReference type="SMART" id="SM00421">
    <property type="entry name" value="HTH_LUXR"/>
    <property type="match status" value="1"/>
</dbReference>
<dbReference type="GO" id="GO:0016887">
    <property type="term" value="F:ATP hydrolysis activity"/>
    <property type="evidence" value="ECO:0007669"/>
    <property type="project" value="InterPro"/>
</dbReference>
<evidence type="ECO:0000256" key="4">
    <source>
        <dbReference type="SAM" id="MobiDB-lite"/>
    </source>
</evidence>
<dbReference type="PRINTS" id="PR00038">
    <property type="entry name" value="HTHLUXR"/>
</dbReference>
<dbReference type="PROSITE" id="PS50043">
    <property type="entry name" value="HTH_LUXR_2"/>
    <property type="match status" value="1"/>
</dbReference>
<dbReference type="InterPro" id="IPR011990">
    <property type="entry name" value="TPR-like_helical_dom_sf"/>
</dbReference>
<feature type="region of interest" description="Disordered" evidence="4">
    <location>
        <begin position="1"/>
        <end position="31"/>
    </location>
</feature>
<keyword evidence="2" id="KW-0238">DNA-binding</keyword>
<comment type="caution">
    <text evidence="6">The sequence shown here is derived from an EMBL/GenBank/DDBJ whole genome shotgun (WGS) entry which is preliminary data.</text>
</comment>
<keyword evidence="7" id="KW-1185">Reference proteome</keyword>
<accession>A0A3D9VBC6</accession>
<sequence>MVRESGVRESGVRESGVRESGAHEVTSGRLVPRARSPFASAQLDAASLGPDVPDTKVTVPAPSVPILPRPRLFQALERACERRVTAVNASAGAGKTLLLASWLSWSAERRAAWVSFDPGDDTPKVFWACVVKALRRACGAESHQIDRLLDADTDDERFPARLLDAAAAFTTPVVLVIDEAHRIGHSRVLAGLDVVARHAPATLRLVLSGRGLPRLSLARLRVTGDLADIGPKDLACTTAEAQEFFRLVGVELDAEDVATVLERTEGWMAGLRLAALWRQTQPPWRREFASFTGAEPMVAEYLDEEVLAPQPAKVRRFLLRTSVVDRVNGDLADALTGDDDGRQTLESLERENALVHAGPDRTWYQYSPLLREFLLHRLRRDHPDEVTSLHRSAARWFAANGHVVEAERHAQAAGDWALAGSLLAQDGYRVIANGEGASLIAMLSAIPTEAARSDTNLALVSAHARLSDNDADGADGFLRAVEAKETGADASGATFSGARSSLLTERLATVELRLHQCCLRGQIDGGVVRAAYQLREEARRGGLGGIQAPRLSTLTYWLGMAELWRGRLLAAREAFAEALPGLVDAGFTLWARRARVWHVFVDAVDGRLTAAERGLASLSASSSHETPDPAVDLARAHICLARDRLDQAWAIVGARRVAHLHDDQHADPAAPPLEETLGLLRARVRFYQGDVAAAKAELAAAAAAPSRLRDHIERSAALLEAEIALHEGGTARAWEILSSRAAPTVAADAVLAGRLHLADGEPAAALEAVSACVAGTALQTRLLDTVAGLLVAACAHRRLGSQAAAASHLERALALAEADGLIRVFLDAGRGIRALLTVAIAPDGPHASFRGTLLHRFDIQPTATWKTPEQRTKLTRSERAVLRYLPSHLTNEEIAQDLCLSVNTVKSHLRTLYRKLGVTSRREAIARAMQLELLR</sequence>
<feature type="compositionally biased region" description="Basic and acidic residues" evidence="4">
    <location>
        <begin position="1"/>
        <end position="22"/>
    </location>
</feature>
<gene>
    <name evidence="6" type="ORF">DFJ64_0834</name>
</gene>
<dbReference type="Pfam" id="PF25873">
    <property type="entry name" value="WHD_MalT"/>
    <property type="match status" value="1"/>
</dbReference>
<dbReference type="InterPro" id="IPR027417">
    <property type="entry name" value="P-loop_NTPase"/>
</dbReference>